<keyword evidence="1" id="KW-0472">Membrane</keyword>
<comment type="caution">
    <text evidence="2">The sequence shown here is derived from an EMBL/GenBank/DDBJ whole genome shotgun (WGS) entry which is preliminary data.</text>
</comment>
<evidence type="ECO:0000313" key="2">
    <source>
        <dbReference type="EMBL" id="EUJ44689.1"/>
    </source>
</evidence>
<protein>
    <submittedName>
        <fullName evidence="2">Uncharacterized protein</fullName>
    </submittedName>
</protein>
<evidence type="ECO:0000313" key="3">
    <source>
        <dbReference type="Proteomes" id="UP000019241"/>
    </source>
</evidence>
<dbReference type="Proteomes" id="UP000019241">
    <property type="component" value="Unassembled WGS sequence"/>
</dbReference>
<organism evidence="2 3">
    <name type="scientific">Listeria fleischmannii FSL S10-1203</name>
    <dbReference type="NCBI Taxonomy" id="1265822"/>
    <lineage>
        <taxon>Bacteria</taxon>
        <taxon>Bacillati</taxon>
        <taxon>Bacillota</taxon>
        <taxon>Bacilli</taxon>
        <taxon>Bacillales</taxon>
        <taxon>Listeriaceae</taxon>
        <taxon>Listeria</taxon>
    </lineage>
</organism>
<dbReference type="EMBL" id="AODM01000082">
    <property type="protein sequence ID" value="EUJ44689.1"/>
    <property type="molecule type" value="Genomic_DNA"/>
</dbReference>
<keyword evidence="1" id="KW-1133">Transmembrane helix</keyword>
<feature type="transmembrane region" description="Helical" evidence="1">
    <location>
        <begin position="21"/>
        <end position="45"/>
    </location>
</feature>
<evidence type="ECO:0000256" key="1">
    <source>
        <dbReference type="SAM" id="Phobius"/>
    </source>
</evidence>
<dbReference type="AlphaFoldDB" id="W7CYN6"/>
<proteinExistence type="predicted"/>
<sequence length="102" mass="12004">MGRGLSIRRRNWKRWGALTALYLLEWILLLIMYVVQVFLFTGFVVCVRLQLLSWPILVGFIGLVVLILVFQRWIILDCQKNRAHVTRVFSKKQPSQTSDNKN</sequence>
<reference evidence="2 3" key="1">
    <citation type="submission" date="2012-12" db="EMBL/GenBank/DDBJ databases">
        <title>Novel taxa of Listeriaceae from agricultural environments in the United States.</title>
        <authorList>
            <person name="den Bakker H.C."/>
            <person name="Allred A."/>
            <person name="Warchocki S."/>
            <person name="Wright E.M."/>
            <person name="Burrell A."/>
            <person name="Nightingale K.K."/>
            <person name="Kephart D."/>
            <person name="Wiedmann M."/>
        </authorList>
    </citation>
    <scope>NUCLEOTIDE SEQUENCE [LARGE SCALE GENOMIC DNA]</scope>
    <source>
        <strain evidence="2 3">FSL S10-1203</strain>
    </source>
</reference>
<accession>W7CYN6</accession>
<name>W7CYN6_9LIST</name>
<feature type="transmembrane region" description="Helical" evidence="1">
    <location>
        <begin position="51"/>
        <end position="70"/>
    </location>
</feature>
<keyword evidence="1" id="KW-0812">Transmembrane</keyword>
<gene>
    <name evidence="2" type="ORF">MCOL2_19716</name>
</gene>